<dbReference type="AlphaFoldDB" id="A0AAW0KQB5"/>
<comment type="caution">
    <text evidence="1">The sequence shown here is derived from an EMBL/GenBank/DDBJ whole genome shotgun (WGS) entry which is preliminary data.</text>
</comment>
<reference evidence="1 2" key="1">
    <citation type="journal article" date="2018" name="Sci. Data">
        <title>The draft genome sequence of cork oak.</title>
        <authorList>
            <person name="Ramos A.M."/>
            <person name="Usie A."/>
            <person name="Barbosa P."/>
            <person name="Barros P.M."/>
            <person name="Capote T."/>
            <person name="Chaves I."/>
            <person name="Simoes F."/>
            <person name="Abreu I."/>
            <person name="Carrasquinho I."/>
            <person name="Faro C."/>
            <person name="Guimaraes J.B."/>
            <person name="Mendonca D."/>
            <person name="Nobrega F."/>
            <person name="Rodrigues L."/>
            <person name="Saibo N.J.M."/>
            <person name="Varela M.C."/>
            <person name="Egas C."/>
            <person name="Matos J."/>
            <person name="Miguel C.M."/>
            <person name="Oliveira M.M."/>
            <person name="Ricardo C.P."/>
            <person name="Goncalves S."/>
        </authorList>
    </citation>
    <scope>NUCLEOTIDE SEQUENCE [LARGE SCALE GENOMIC DNA]</scope>
    <source>
        <strain evidence="2">cv. HL8</strain>
    </source>
</reference>
<evidence type="ECO:0000313" key="2">
    <source>
        <dbReference type="Proteomes" id="UP000237347"/>
    </source>
</evidence>
<dbReference type="EMBL" id="PKMF04000253">
    <property type="protein sequence ID" value="KAK7840826.1"/>
    <property type="molecule type" value="Genomic_DNA"/>
</dbReference>
<protein>
    <submittedName>
        <fullName evidence="1">Uncharacterized protein</fullName>
    </submittedName>
</protein>
<gene>
    <name evidence="1" type="ORF">CFP56_016184</name>
</gene>
<proteinExistence type="predicted"/>
<name>A0AAW0KQB5_QUESU</name>
<organism evidence="1 2">
    <name type="scientific">Quercus suber</name>
    <name type="common">Cork oak</name>
    <dbReference type="NCBI Taxonomy" id="58331"/>
    <lineage>
        <taxon>Eukaryota</taxon>
        <taxon>Viridiplantae</taxon>
        <taxon>Streptophyta</taxon>
        <taxon>Embryophyta</taxon>
        <taxon>Tracheophyta</taxon>
        <taxon>Spermatophyta</taxon>
        <taxon>Magnoliopsida</taxon>
        <taxon>eudicotyledons</taxon>
        <taxon>Gunneridae</taxon>
        <taxon>Pentapetalae</taxon>
        <taxon>rosids</taxon>
        <taxon>fabids</taxon>
        <taxon>Fagales</taxon>
        <taxon>Fagaceae</taxon>
        <taxon>Quercus</taxon>
    </lineage>
</organism>
<keyword evidence="2" id="KW-1185">Reference proteome</keyword>
<accession>A0AAW0KQB5</accession>
<evidence type="ECO:0000313" key="1">
    <source>
        <dbReference type="EMBL" id="KAK7840826.1"/>
    </source>
</evidence>
<dbReference type="Proteomes" id="UP000237347">
    <property type="component" value="Unassembled WGS sequence"/>
</dbReference>
<sequence>MADRLDLKWYCPNQLTSFPLFPYLERLSLSKCSLKQSLERMMINNKTLGNLHQSLLLLLLQFWMTIEEALQRSAYQISFSPYSISRQLSSSSRHSISYGTSTSVCWNSKWLIYSMIGMRWNGKDLRPFSLCISINSEVGLSPNGLQYVSSLQNLQFAVS</sequence>